<dbReference type="Pfam" id="PF14759">
    <property type="entry name" value="Reductase_C"/>
    <property type="match status" value="1"/>
</dbReference>
<dbReference type="Pfam" id="PF07992">
    <property type="entry name" value="Pyr_redox_2"/>
    <property type="match status" value="1"/>
</dbReference>
<dbReference type="EMBL" id="JAAGMD010000624">
    <property type="protein sequence ID" value="NEA88605.1"/>
    <property type="molecule type" value="Genomic_DNA"/>
</dbReference>
<dbReference type="RefSeq" id="WP_164337870.1">
    <property type="nucleotide sequence ID" value="NZ_JAAGMD010000624.1"/>
</dbReference>
<evidence type="ECO:0000256" key="4">
    <source>
        <dbReference type="ARBA" id="ARBA00023002"/>
    </source>
</evidence>
<dbReference type="SUPFAM" id="SSF55424">
    <property type="entry name" value="FAD/NAD-linked reductases, dimerisation (C-terminal) domain"/>
    <property type="match status" value="1"/>
</dbReference>
<dbReference type="PANTHER" id="PTHR43557:SF2">
    <property type="entry name" value="RIESKE DOMAIN-CONTAINING PROTEIN-RELATED"/>
    <property type="match status" value="1"/>
</dbReference>
<evidence type="ECO:0000256" key="2">
    <source>
        <dbReference type="ARBA" id="ARBA00022630"/>
    </source>
</evidence>
<comment type="cofactor">
    <cofactor evidence="1">
        <name>FAD</name>
        <dbReference type="ChEBI" id="CHEBI:57692"/>
    </cofactor>
</comment>
<sequence>MSGAHIAVVGASLAGLRTAEQLRAAGHTGPVTVLGDERYQPYNRPPLSKELLSAPDRPAPEELHAKVAFRRRASVADVDFRLGLPVVGADLGRGRLTLEDGSAVTFDGLVAATGLRPRRLGLPGPAAGRYALRTLDDCVALRGVLGAGRRVVVVGAGFIGCEVAATALRLGCRVTVVEPTGAPMNRVLGDVLARAVQRHHERAGIAFVLGRSLAGFTGDTRGSGVELDDGTRLDADVVVEAVGCVPNTEWLAGNAGLDLSDGVRCDNRMLADGSDRLVAAGDVARFPNPLFDDVPRRVEHWSIPADTARRAAATLTALLAGDAPDPAPFTPVPSFWSDQLDLRLQSFGSPGLADEVRVEEGDPDRLPDGVLALYYRQAVHVGTVAVNLPPARQRELRGAFAALAASV</sequence>
<dbReference type="InterPro" id="IPR023753">
    <property type="entry name" value="FAD/NAD-binding_dom"/>
</dbReference>
<accession>A0A6G3QZ28</accession>
<proteinExistence type="predicted"/>
<dbReference type="InterPro" id="IPR028202">
    <property type="entry name" value="Reductase_C"/>
</dbReference>
<dbReference type="GO" id="GO:0016651">
    <property type="term" value="F:oxidoreductase activity, acting on NAD(P)H"/>
    <property type="evidence" value="ECO:0007669"/>
    <property type="project" value="TreeGrafter"/>
</dbReference>
<evidence type="ECO:0000259" key="6">
    <source>
        <dbReference type="Pfam" id="PF14759"/>
    </source>
</evidence>
<dbReference type="InterPro" id="IPR050446">
    <property type="entry name" value="FAD-oxidoreductase/Apoptosis"/>
</dbReference>
<name>A0A6G3QZ28_9ACTN</name>
<evidence type="ECO:0000313" key="7">
    <source>
        <dbReference type="EMBL" id="NEA88605.1"/>
    </source>
</evidence>
<reference evidence="7" key="1">
    <citation type="submission" date="2020-01" db="EMBL/GenBank/DDBJ databases">
        <title>Insect and environment-associated Actinomycetes.</title>
        <authorList>
            <person name="Currrie C."/>
            <person name="Chevrette M."/>
            <person name="Carlson C."/>
            <person name="Stubbendieck R."/>
            <person name="Wendt-Pienkowski E."/>
        </authorList>
    </citation>
    <scope>NUCLEOTIDE SEQUENCE</scope>
    <source>
        <strain evidence="7">SID14436</strain>
    </source>
</reference>
<dbReference type="PRINTS" id="PR00368">
    <property type="entry name" value="FADPNR"/>
</dbReference>
<dbReference type="GO" id="GO:0005737">
    <property type="term" value="C:cytoplasm"/>
    <property type="evidence" value="ECO:0007669"/>
    <property type="project" value="TreeGrafter"/>
</dbReference>
<keyword evidence="2" id="KW-0285">Flavoprotein</keyword>
<evidence type="ECO:0000259" key="5">
    <source>
        <dbReference type="Pfam" id="PF07992"/>
    </source>
</evidence>
<keyword evidence="4" id="KW-0560">Oxidoreductase</keyword>
<dbReference type="PANTHER" id="PTHR43557">
    <property type="entry name" value="APOPTOSIS-INDUCING FACTOR 1"/>
    <property type="match status" value="1"/>
</dbReference>
<feature type="domain" description="FAD/NAD(P)-binding" evidence="5">
    <location>
        <begin position="5"/>
        <end position="299"/>
    </location>
</feature>
<dbReference type="InterPro" id="IPR016156">
    <property type="entry name" value="FAD/NAD-linked_Rdtase_dimer_sf"/>
</dbReference>
<dbReference type="Gene3D" id="3.30.390.30">
    <property type="match status" value="1"/>
</dbReference>
<dbReference type="InterPro" id="IPR036188">
    <property type="entry name" value="FAD/NAD-bd_sf"/>
</dbReference>
<organism evidence="7">
    <name type="scientific">Streptomyces sp. SID14436</name>
    <dbReference type="NCBI Taxonomy" id="2706070"/>
    <lineage>
        <taxon>Bacteria</taxon>
        <taxon>Bacillati</taxon>
        <taxon>Actinomycetota</taxon>
        <taxon>Actinomycetes</taxon>
        <taxon>Kitasatosporales</taxon>
        <taxon>Streptomycetaceae</taxon>
        <taxon>Streptomyces</taxon>
    </lineage>
</organism>
<comment type="caution">
    <text evidence="7">The sequence shown here is derived from an EMBL/GenBank/DDBJ whole genome shotgun (WGS) entry which is preliminary data.</text>
</comment>
<evidence type="ECO:0000256" key="1">
    <source>
        <dbReference type="ARBA" id="ARBA00001974"/>
    </source>
</evidence>
<feature type="domain" description="Reductase C-terminal" evidence="6">
    <location>
        <begin position="335"/>
        <end position="391"/>
    </location>
</feature>
<gene>
    <name evidence="7" type="ORF">G3I53_21850</name>
</gene>
<dbReference type="PRINTS" id="PR00411">
    <property type="entry name" value="PNDRDTASEI"/>
</dbReference>
<dbReference type="Gene3D" id="3.50.50.60">
    <property type="entry name" value="FAD/NAD(P)-binding domain"/>
    <property type="match status" value="2"/>
</dbReference>
<dbReference type="AlphaFoldDB" id="A0A6G3QZ28"/>
<keyword evidence="3" id="KW-0274">FAD</keyword>
<protein>
    <submittedName>
        <fullName evidence="7">Oxidoreductase</fullName>
    </submittedName>
</protein>
<dbReference type="SUPFAM" id="SSF51905">
    <property type="entry name" value="FAD/NAD(P)-binding domain"/>
    <property type="match status" value="1"/>
</dbReference>
<evidence type="ECO:0000256" key="3">
    <source>
        <dbReference type="ARBA" id="ARBA00022827"/>
    </source>
</evidence>